<keyword evidence="2" id="KW-0808">Transferase</keyword>
<dbReference type="InterPro" id="IPR002934">
    <property type="entry name" value="Polymerase_NTP_transf_dom"/>
</dbReference>
<name>A0A540VCF3_9CHLR</name>
<dbReference type="InterPro" id="IPR043519">
    <property type="entry name" value="NT_sf"/>
</dbReference>
<dbReference type="Gene3D" id="3.30.460.10">
    <property type="entry name" value="Beta Polymerase, domain 2"/>
    <property type="match status" value="1"/>
</dbReference>
<dbReference type="AlphaFoldDB" id="A0A540VCF3"/>
<dbReference type="PANTHER" id="PTHR33933">
    <property type="entry name" value="NUCLEOTIDYLTRANSFERASE"/>
    <property type="match status" value="1"/>
</dbReference>
<feature type="domain" description="Polymerase nucleotidyl transferase" evidence="1">
    <location>
        <begin position="24"/>
        <end position="94"/>
    </location>
</feature>
<dbReference type="Proteomes" id="UP000317371">
    <property type="component" value="Unassembled WGS sequence"/>
</dbReference>
<evidence type="ECO:0000313" key="2">
    <source>
        <dbReference type="EMBL" id="TQE94441.1"/>
    </source>
</evidence>
<evidence type="ECO:0000259" key="1">
    <source>
        <dbReference type="Pfam" id="PF01909"/>
    </source>
</evidence>
<dbReference type="SUPFAM" id="SSF81301">
    <property type="entry name" value="Nucleotidyltransferase"/>
    <property type="match status" value="1"/>
</dbReference>
<dbReference type="Pfam" id="PF01909">
    <property type="entry name" value="NTP_transf_2"/>
    <property type="match status" value="1"/>
</dbReference>
<proteinExistence type="predicted"/>
<dbReference type="CDD" id="cd05403">
    <property type="entry name" value="NT_KNTase_like"/>
    <property type="match status" value="1"/>
</dbReference>
<evidence type="ECO:0000313" key="3">
    <source>
        <dbReference type="Proteomes" id="UP000317371"/>
    </source>
</evidence>
<dbReference type="OrthoDB" id="165051at2"/>
<dbReference type="EMBL" id="VIGC01000024">
    <property type="protein sequence ID" value="TQE94441.1"/>
    <property type="molecule type" value="Genomic_DNA"/>
</dbReference>
<gene>
    <name evidence="2" type="ORF">FKZ61_17070</name>
</gene>
<dbReference type="PANTHER" id="PTHR33933:SF1">
    <property type="entry name" value="PROTEIN ADENYLYLTRANSFERASE MNTA-RELATED"/>
    <property type="match status" value="1"/>
</dbReference>
<reference evidence="2 3" key="1">
    <citation type="submission" date="2019-06" db="EMBL/GenBank/DDBJ databases">
        <title>Genome sequence of Litorilinea aerophila BAA-2444.</title>
        <authorList>
            <person name="Maclea K.S."/>
            <person name="Maurais E.G."/>
            <person name="Iannazzi L.C."/>
        </authorList>
    </citation>
    <scope>NUCLEOTIDE SEQUENCE [LARGE SCALE GENOMIC DNA]</scope>
    <source>
        <strain evidence="2 3">ATCC BAA-2444</strain>
    </source>
</reference>
<organism evidence="2 3">
    <name type="scientific">Litorilinea aerophila</name>
    <dbReference type="NCBI Taxonomy" id="1204385"/>
    <lineage>
        <taxon>Bacteria</taxon>
        <taxon>Bacillati</taxon>
        <taxon>Chloroflexota</taxon>
        <taxon>Caldilineae</taxon>
        <taxon>Caldilineales</taxon>
        <taxon>Caldilineaceae</taxon>
        <taxon>Litorilinea</taxon>
    </lineage>
</organism>
<dbReference type="InterPro" id="IPR052548">
    <property type="entry name" value="Type_VII_TA_antitoxin"/>
</dbReference>
<protein>
    <submittedName>
        <fullName evidence="2">Nucleotidyltransferase domain-containing protein</fullName>
    </submittedName>
</protein>
<sequence length="123" mass="13881">MDRQVSGYKEAVVETRQLQNLLDEIVRRILAISEPEQIILFGSYARGNPSPDSDLDLLVIGRGIDAPRQESIRLRQALRGLPVPIDVIVASREQIRRHQKSPGLIYGPILREGRILYDRPTAS</sequence>
<dbReference type="GO" id="GO:0016779">
    <property type="term" value="F:nucleotidyltransferase activity"/>
    <property type="evidence" value="ECO:0007669"/>
    <property type="project" value="InterPro"/>
</dbReference>
<comment type="caution">
    <text evidence="2">The sequence shown here is derived from an EMBL/GenBank/DDBJ whole genome shotgun (WGS) entry which is preliminary data.</text>
</comment>
<accession>A0A540VCF3</accession>
<keyword evidence="3" id="KW-1185">Reference proteome</keyword>
<dbReference type="InParanoid" id="A0A540VCF3"/>